<accession>A0ABP1QTZ3</accession>
<comment type="caution">
    <text evidence="3">The sequence shown here is derived from an EMBL/GenBank/DDBJ whole genome shotgun (WGS) entry which is preliminary data.</text>
</comment>
<feature type="region of interest" description="Disordered" evidence="1">
    <location>
        <begin position="407"/>
        <end position="435"/>
    </location>
</feature>
<evidence type="ECO:0000256" key="2">
    <source>
        <dbReference type="SAM" id="SignalP"/>
    </source>
</evidence>
<protein>
    <submittedName>
        <fullName evidence="3">Uncharacterized protein</fullName>
    </submittedName>
</protein>
<dbReference type="PANTHER" id="PTHR35001:SF3">
    <property type="entry name" value="RIBOSOME-BINDING PROTEIN 1"/>
    <property type="match status" value="1"/>
</dbReference>
<evidence type="ECO:0000313" key="3">
    <source>
        <dbReference type="EMBL" id="CAL8109805.1"/>
    </source>
</evidence>
<evidence type="ECO:0000256" key="1">
    <source>
        <dbReference type="SAM" id="MobiDB-lite"/>
    </source>
</evidence>
<evidence type="ECO:0000313" key="4">
    <source>
        <dbReference type="Proteomes" id="UP001642540"/>
    </source>
</evidence>
<reference evidence="3 4" key="1">
    <citation type="submission" date="2024-08" db="EMBL/GenBank/DDBJ databases">
        <authorList>
            <person name="Cucini C."/>
            <person name="Frati F."/>
        </authorList>
    </citation>
    <scope>NUCLEOTIDE SEQUENCE [LARGE SCALE GENOMIC DNA]</scope>
</reference>
<sequence>MESWLSIPILYLFLFFTQLTSAAESSSGRKGDDEASILSAHDVDLNFPDPETDPQDLARLLLMALQSNYKGQARLLKGQQRLGIPFRPVRRIGSEFLGKRSDPPIFEDSEEVVEKRARMGSEFLGKRRMGSEFLGKRGMGSEFLGKRGMGSEFLGKRRMGSEFLGKRGMGSEFLGKRRMGSEFLGKRRMGSEFLGKRGMGSEFLGKRRMGSEFLGKRRMGSEFLGKRAMGSEFLGKRRMGSEFLGKRRMGSEFLGKRGMGSEFLGKRGMGSEFLGKRGMGSEFLGKRRMGSEFLGKRRMGSEFLGKRDFDPSYTETSHQEMYPLPYFLNPLILSSQQVSDQNASPLHTLENDDDDLVPVMNKRALGSEFLGKRRSGDAYSWKRGRLGSEFLGKRSSSEPEQVYPYLQSEDNDMDLLTNGVSGVGKDTEEDNTSTN</sequence>
<name>A0ABP1QTZ3_9HEXA</name>
<dbReference type="PANTHER" id="PTHR35001">
    <property type="entry name" value="COLLAGEN IV NC1 DOMAIN-CONTAINING PROTEIN"/>
    <property type="match status" value="1"/>
</dbReference>
<proteinExistence type="predicted"/>
<organism evidence="3 4">
    <name type="scientific">Orchesella dallaii</name>
    <dbReference type="NCBI Taxonomy" id="48710"/>
    <lineage>
        <taxon>Eukaryota</taxon>
        <taxon>Metazoa</taxon>
        <taxon>Ecdysozoa</taxon>
        <taxon>Arthropoda</taxon>
        <taxon>Hexapoda</taxon>
        <taxon>Collembola</taxon>
        <taxon>Entomobryomorpha</taxon>
        <taxon>Entomobryoidea</taxon>
        <taxon>Orchesellidae</taxon>
        <taxon>Orchesellinae</taxon>
        <taxon>Orchesella</taxon>
    </lineage>
</organism>
<feature type="chain" id="PRO_5046732088" evidence="2">
    <location>
        <begin position="23"/>
        <end position="435"/>
    </location>
</feature>
<dbReference type="EMBL" id="CAXLJM020000042">
    <property type="protein sequence ID" value="CAL8109805.1"/>
    <property type="molecule type" value="Genomic_DNA"/>
</dbReference>
<gene>
    <name evidence="3" type="ORF">ODALV1_LOCUS13707</name>
</gene>
<feature type="signal peptide" evidence="2">
    <location>
        <begin position="1"/>
        <end position="22"/>
    </location>
</feature>
<keyword evidence="2" id="KW-0732">Signal</keyword>
<dbReference type="Proteomes" id="UP001642540">
    <property type="component" value="Unassembled WGS sequence"/>
</dbReference>
<keyword evidence="4" id="KW-1185">Reference proteome</keyword>